<evidence type="ECO:0000256" key="3">
    <source>
        <dbReference type="ARBA" id="ARBA00023125"/>
    </source>
</evidence>
<gene>
    <name evidence="7" type="ORF">HNR21_006104</name>
</gene>
<evidence type="ECO:0000313" key="7">
    <source>
        <dbReference type="EMBL" id="MBA9007222.1"/>
    </source>
</evidence>
<reference evidence="7 8" key="1">
    <citation type="submission" date="2020-08" db="EMBL/GenBank/DDBJ databases">
        <title>Sequencing the genomes of 1000 actinobacteria strains.</title>
        <authorList>
            <person name="Klenk H.-P."/>
        </authorList>
    </citation>
    <scope>NUCLEOTIDE SEQUENCE [LARGE SCALE GENOMIC DNA]</scope>
    <source>
        <strain evidence="7 8">DSM 45823</strain>
    </source>
</reference>
<accession>A0A7W3N4C4</accession>
<dbReference type="PANTHER" id="PTHR30349">
    <property type="entry name" value="PHAGE INTEGRASE-RELATED"/>
    <property type="match status" value="1"/>
</dbReference>
<proteinExistence type="inferred from homology"/>
<dbReference type="InterPro" id="IPR011010">
    <property type="entry name" value="DNA_brk_join_enz"/>
</dbReference>
<evidence type="ECO:0000256" key="5">
    <source>
        <dbReference type="SAM" id="MobiDB-lite"/>
    </source>
</evidence>
<dbReference type="InterPro" id="IPR010998">
    <property type="entry name" value="Integrase_recombinase_N"/>
</dbReference>
<comment type="similarity">
    <text evidence="1">Belongs to the 'phage' integrase family.</text>
</comment>
<dbReference type="GO" id="GO:0003677">
    <property type="term" value="F:DNA binding"/>
    <property type="evidence" value="ECO:0007669"/>
    <property type="project" value="UniProtKB-KW"/>
</dbReference>
<evidence type="ECO:0000256" key="1">
    <source>
        <dbReference type="ARBA" id="ARBA00008857"/>
    </source>
</evidence>
<dbReference type="InterPro" id="IPR004107">
    <property type="entry name" value="Integrase_SAM-like_N"/>
</dbReference>
<dbReference type="EMBL" id="JACJII010000001">
    <property type="protein sequence ID" value="MBA9007222.1"/>
    <property type="molecule type" value="Genomic_DNA"/>
</dbReference>
<dbReference type="RefSeq" id="WP_182707856.1">
    <property type="nucleotide sequence ID" value="NZ_JACJII010000001.1"/>
</dbReference>
<organism evidence="7 8">
    <name type="scientific">Thermomonospora cellulosilytica</name>
    <dbReference type="NCBI Taxonomy" id="1411118"/>
    <lineage>
        <taxon>Bacteria</taxon>
        <taxon>Bacillati</taxon>
        <taxon>Actinomycetota</taxon>
        <taxon>Actinomycetes</taxon>
        <taxon>Streptosporangiales</taxon>
        <taxon>Thermomonosporaceae</taxon>
        <taxon>Thermomonospora</taxon>
    </lineage>
</organism>
<feature type="region of interest" description="Disordered" evidence="5">
    <location>
        <begin position="442"/>
        <end position="461"/>
    </location>
</feature>
<dbReference type="AlphaFoldDB" id="A0A7W3N4C4"/>
<keyword evidence="8" id="KW-1185">Reference proteome</keyword>
<dbReference type="GO" id="GO:0006310">
    <property type="term" value="P:DNA recombination"/>
    <property type="evidence" value="ECO:0007669"/>
    <property type="project" value="UniProtKB-KW"/>
</dbReference>
<comment type="caution">
    <text evidence="7">The sequence shown here is derived from an EMBL/GenBank/DDBJ whole genome shotgun (WGS) entry which is preliminary data.</text>
</comment>
<protein>
    <submittedName>
        <fullName evidence="7">Integrase</fullName>
    </submittedName>
</protein>
<dbReference type="InterPro" id="IPR013762">
    <property type="entry name" value="Integrase-like_cat_sf"/>
</dbReference>
<feature type="domain" description="Tyr recombinase" evidence="6">
    <location>
        <begin position="166"/>
        <end position="437"/>
    </location>
</feature>
<evidence type="ECO:0000259" key="6">
    <source>
        <dbReference type="PROSITE" id="PS51898"/>
    </source>
</evidence>
<evidence type="ECO:0000256" key="4">
    <source>
        <dbReference type="ARBA" id="ARBA00023172"/>
    </source>
</evidence>
<name>A0A7W3N4C4_9ACTN</name>
<dbReference type="Proteomes" id="UP000539313">
    <property type="component" value="Unassembled WGS sequence"/>
</dbReference>
<dbReference type="CDD" id="cd00397">
    <property type="entry name" value="DNA_BRE_C"/>
    <property type="match status" value="1"/>
</dbReference>
<evidence type="ECO:0000256" key="2">
    <source>
        <dbReference type="ARBA" id="ARBA00022908"/>
    </source>
</evidence>
<keyword evidence="2" id="KW-0229">DNA integration</keyword>
<dbReference type="PANTHER" id="PTHR30349:SF64">
    <property type="entry name" value="PROPHAGE INTEGRASE INTD-RELATED"/>
    <property type="match status" value="1"/>
</dbReference>
<dbReference type="InterPro" id="IPR050090">
    <property type="entry name" value="Tyrosine_recombinase_XerCD"/>
</dbReference>
<keyword evidence="3" id="KW-0238">DNA-binding</keyword>
<keyword evidence="4" id="KW-0233">DNA recombination</keyword>
<dbReference type="Pfam" id="PF00589">
    <property type="entry name" value="Phage_integrase"/>
    <property type="match status" value="1"/>
</dbReference>
<dbReference type="SUPFAM" id="SSF56349">
    <property type="entry name" value="DNA breaking-rejoining enzymes"/>
    <property type="match status" value="2"/>
</dbReference>
<dbReference type="Gene3D" id="1.10.443.10">
    <property type="entry name" value="Intergrase catalytic core"/>
    <property type="match status" value="2"/>
</dbReference>
<dbReference type="InterPro" id="IPR002104">
    <property type="entry name" value="Integrase_catalytic"/>
</dbReference>
<sequence length="461" mass="53053">MGFSRKRVDKDGNVRYTATYRDLKGRIRSAGTFSSKKKADKAWQDKEAELRQGRVGDPSRGQMTLRKYAEDVWLPNHRIEPKTREKYTGYLDKHIFPELGPMKMADIFPEHIRQWITKLQAAGVSPWVIQSCKSSILNALFTTALNDQIIYIHPCRGVKIPTVPSTPRTIITPEQFDVLYQALGEPDHRLLVETDIETGLRWGELIELRVKDLDLATRMLTVSRKATEISPKFHPDGKRFLITRYPKDKEFRRLKLSKQITKKLQAHIDAHRLGPEDLLFARRVQARPPIRVQAVPDPAELGLTRPNAKGRQYQHGTISAYNAGPCRCDHCRAAYAQYRAERRAKGKDRPRTTIKVEDHDEHIPRNWFRRYVWHPALKAADLGITPRVHDLRHSHASWLLHGGADLQVVKDRLGHASIVTTQKYLHTLPEADDTAIDAFTKIRKRSKKKNKKPKKPLKTTS</sequence>
<dbReference type="GO" id="GO:0015074">
    <property type="term" value="P:DNA integration"/>
    <property type="evidence" value="ECO:0007669"/>
    <property type="project" value="UniProtKB-KW"/>
</dbReference>
<dbReference type="PROSITE" id="PS51898">
    <property type="entry name" value="TYR_RECOMBINASE"/>
    <property type="match status" value="1"/>
</dbReference>
<dbReference type="Gene3D" id="1.10.150.130">
    <property type="match status" value="1"/>
</dbReference>
<dbReference type="Pfam" id="PF14659">
    <property type="entry name" value="Phage_int_SAM_3"/>
    <property type="match status" value="1"/>
</dbReference>
<evidence type="ECO:0000313" key="8">
    <source>
        <dbReference type="Proteomes" id="UP000539313"/>
    </source>
</evidence>